<dbReference type="Pfam" id="PF13302">
    <property type="entry name" value="Acetyltransf_3"/>
    <property type="match status" value="1"/>
</dbReference>
<name>A0A5C4URA7_9ACTN</name>
<proteinExistence type="predicted"/>
<dbReference type="RefSeq" id="WP_139649068.1">
    <property type="nucleotide sequence ID" value="NZ_BAAAZS010000080.1"/>
</dbReference>
<dbReference type="EMBL" id="VDGT01000024">
    <property type="protein sequence ID" value="TNM26197.1"/>
    <property type="molecule type" value="Genomic_DNA"/>
</dbReference>
<dbReference type="InterPro" id="IPR051908">
    <property type="entry name" value="Ribosomal_N-acetyltransferase"/>
</dbReference>
<dbReference type="GO" id="GO:0008999">
    <property type="term" value="F:protein-N-terminal-alanine acetyltransferase activity"/>
    <property type="evidence" value="ECO:0007669"/>
    <property type="project" value="TreeGrafter"/>
</dbReference>
<gene>
    <name evidence="2" type="ORF">FH715_24710</name>
</gene>
<dbReference type="OrthoDB" id="3466127at2"/>
<comment type="caution">
    <text evidence="2">The sequence shown here is derived from an EMBL/GenBank/DDBJ whole genome shotgun (WGS) entry which is preliminary data.</text>
</comment>
<organism evidence="2 3">
    <name type="scientific">Streptomyces sedi</name>
    <dbReference type="NCBI Taxonomy" id="555059"/>
    <lineage>
        <taxon>Bacteria</taxon>
        <taxon>Bacillati</taxon>
        <taxon>Actinomycetota</taxon>
        <taxon>Actinomycetes</taxon>
        <taxon>Kitasatosporales</taxon>
        <taxon>Streptomycetaceae</taxon>
        <taxon>Streptomyces</taxon>
    </lineage>
</organism>
<dbReference type="GO" id="GO:0005737">
    <property type="term" value="C:cytoplasm"/>
    <property type="evidence" value="ECO:0007669"/>
    <property type="project" value="TreeGrafter"/>
</dbReference>
<dbReference type="PANTHER" id="PTHR43441">
    <property type="entry name" value="RIBOSOMAL-PROTEIN-SERINE ACETYLTRANSFERASE"/>
    <property type="match status" value="1"/>
</dbReference>
<evidence type="ECO:0000259" key="1">
    <source>
        <dbReference type="PROSITE" id="PS51186"/>
    </source>
</evidence>
<dbReference type="InterPro" id="IPR000182">
    <property type="entry name" value="GNAT_dom"/>
</dbReference>
<keyword evidence="2" id="KW-0808">Transferase</keyword>
<protein>
    <submittedName>
        <fullName evidence="2">GNAT family N-acetyltransferase</fullName>
    </submittedName>
</protein>
<evidence type="ECO:0000313" key="3">
    <source>
        <dbReference type="Proteomes" id="UP000311713"/>
    </source>
</evidence>
<feature type="domain" description="N-acetyltransferase" evidence="1">
    <location>
        <begin position="18"/>
        <end position="189"/>
    </location>
</feature>
<sequence length="223" mass="24359">MLIDHWPLAGLRLRTPRLELRLPDDEDLARMAELAAEGVHPPEEMPFLVPWTDRPPHEQRLATIQHHWAARASLAPERWALNLAVLADGELVGTQELAARDFAVLRETSSGSWLGLPHQGRGIGTEMRAAVLELAFAGLGAEQSVSGAMEDNAASLRVSAKLGYEDDGVARLVVRGRPVTERRLRLTRERWLARRRTPVEITGLEPCRALLGATGAGPASDAG</sequence>
<accession>A0A5C4URA7</accession>
<evidence type="ECO:0000313" key="2">
    <source>
        <dbReference type="EMBL" id="TNM26197.1"/>
    </source>
</evidence>
<dbReference type="AlphaFoldDB" id="A0A5C4URA7"/>
<dbReference type="Proteomes" id="UP000311713">
    <property type="component" value="Unassembled WGS sequence"/>
</dbReference>
<dbReference type="InterPro" id="IPR016181">
    <property type="entry name" value="Acyl_CoA_acyltransferase"/>
</dbReference>
<keyword evidence="3" id="KW-1185">Reference proteome</keyword>
<reference evidence="2 3" key="1">
    <citation type="submission" date="2019-06" db="EMBL/GenBank/DDBJ databases">
        <title>Draft genome of Streptomyces sedi sp. JCM16909.</title>
        <authorList>
            <person name="Klykleung N."/>
            <person name="Tanasupawat S."/>
            <person name="Kudo T."/>
            <person name="Yuki M."/>
            <person name="Ohkuma M."/>
        </authorList>
    </citation>
    <scope>NUCLEOTIDE SEQUENCE [LARGE SCALE GENOMIC DNA]</scope>
    <source>
        <strain evidence="2 3">JCM 16909</strain>
    </source>
</reference>
<dbReference type="PANTHER" id="PTHR43441:SF11">
    <property type="entry name" value="RIBOSOMAL-PROTEIN-SERINE ACETYLTRANSFERASE"/>
    <property type="match status" value="1"/>
</dbReference>
<dbReference type="Gene3D" id="3.40.630.30">
    <property type="match status" value="1"/>
</dbReference>
<dbReference type="GO" id="GO:1990189">
    <property type="term" value="F:protein N-terminal-serine acetyltransferase activity"/>
    <property type="evidence" value="ECO:0007669"/>
    <property type="project" value="TreeGrafter"/>
</dbReference>
<dbReference type="PROSITE" id="PS51186">
    <property type="entry name" value="GNAT"/>
    <property type="match status" value="1"/>
</dbReference>
<dbReference type="SUPFAM" id="SSF55729">
    <property type="entry name" value="Acyl-CoA N-acyltransferases (Nat)"/>
    <property type="match status" value="1"/>
</dbReference>